<dbReference type="AlphaFoldDB" id="A0A5S9M2Q0"/>
<proteinExistence type="predicted"/>
<name>A0A5S9M2Q0_BACIA</name>
<sequence>MSEGRAITNLIGNGIATIVVAKSEGEFDEAKSKTALQEMRNMKQAV</sequence>
<dbReference type="EMBL" id="AP021906">
    <property type="protein sequence ID" value="BBP87271.1"/>
    <property type="molecule type" value="Genomic_DNA"/>
</dbReference>
<organism evidence="1 2">
    <name type="scientific">Bacillus safensis</name>
    <dbReference type="NCBI Taxonomy" id="561879"/>
    <lineage>
        <taxon>Bacteria</taxon>
        <taxon>Bacillati</taxon>
        <taxon>Bacillota</taxon>
        <taxon>Bacilli</taxon>
        <taxon>Bacillales</taxon>
        <taxon>Bacillaceae</taxon>
        <taxon>Bacillus</taxon>
    </lineage>
</organism>
<protein>
    <recommendedName>
        <fullName evidence="3">C4-dicarboxylate transport protein</fullName>
    </recommendedName>
</protein>
<gene>
    <name evidence="1" type="ORF">BsIDN1_08890</name>
</gene>
<evidence type="ECO:0008006" key="3">
    <source>
        <dbReference type="Google" id="ProtNLM"/>
    </source>
</evidence>
<accession>A0A5S9M2Q0</accession>
<dbReference type="Proteomes" id="UP000464658">
    <property type="component" value="Chromosome"/>
</dbReference>
<reference evidence="1 2" key="1">
    <citation type="submission" date="2019-12" db="EMBL/GenBank/DDBJ databases">
        <title>Full genome sequence of a Bacillus safensis strain isolated from commercially available natto in Indonesia.</title>
        <authorList>
            <person name="Yoshida M."/>
            <person name="Uomi M."/>
            <person name="Waturangi D."/>
            <person name="Ekaputri J.J."/>
            <person name="Setiamarga D.H.E."/>
        </authorList>
    </citation>
    <scope>NUCLEOTIDE SEQUENCE [LARGE SCALE GENOMIC DNA]</scope>
    <source>
        <strain evidence="1 2">IDN1</strain>
    </source>
</reference>
<evidence type="ECO:0000313" key="1">
    <source>
        <dbReference type="EMBL" id="BBP87271.1"/>
    </source>
</evidence>
<evidence type="ECO:0000313" key="2">
    <source>
        <dbReference type="Proteomes" id="UP000464658"/>
    </source>
</evidence>